<accession>A0A241XRQ8</accession>
<dbReference type="AlphaFoldDB" id="A0A241XRQ8"/>
<reference evidence="4 5" key="1">
    <citation type="submission" date="2017-05" db="EMBL/GenBank/DDBJ databases">
        <authorList>
            <person name="Song R."/>
            <person name="Chenine A.L."/>
            <person name="Ruprecht R.M."/>
        </authorList>
    </citation>
    <scope>NUCLEOTIDE SEQUENCE [LARGE SCALE GENOMIC DNA]</scope>
    <source>
        <strain evidence="4 5">S567_C10_BS</strain>
    </source>
</reference>
<dbReference type="Gene3D" id="3.40.50.150">
    <property type="entry name" value="Vaccinia Virus protein VP39"/>
    <property type="match status" value="1"/>
</dbReference>
<evidence type="ECO:0000256" key="2">
    <source>
        <dbReference type="ARBA" id="ARBA00022679"/>
    </source>
</evidence>
<comment type="caution">
    <text evidence="4">The sequence shown here is derived from an EMBL/GenBank/DDBJ whole genome shotgun (WGS) entry which is preliminary data.</text>
</comment>
<evidence type="ECO:0000256" key="1">
    <source>
        <dbReference type="ARBA" id="ARBA00022603"/>
    </source>
</evidence>
<evidence type="ECO:0000313" key="5">
    <source>
        <dbReference type="Proteomes" id="UP000194857"/>
    </source>
</evidence>
<dbReference type="RefSeq" id="WP_083196138.1">
    <property type="nucleotide sequence ID" value="NZ_NFFZ01000004.1"/>
</dbReference>
<sequence>MTIQQDIFTSTDAVRVELPEVAAAAGELVDDVCEGFFAPVAFDAVDQLLARYNAEAASIQAVGEFIQTPAYRSALSHFMAGNAENFSPVLRSGVAGLYSVDGAIGHLNGCYWNELLNLTDVLEYMPYKRREEWSEQIKSFTTPPFEENVVRSTLQSMLASRSTYFAERVDGIFQALSKTHVTNNPAGFTSRFIIDYAESKAGYISDLRNVIARFMGHSEQKASNGYKLLRLLSQRTGEWHSVDGGALRMKMFKVGTVHCDVHPELAVRMNSLLAHLYPLAIPSRFRTKPKRPPKDFPVLSKSLPQEVISLLMDPKTPGEIRYRRVTENPYAVRFDSNPRVEEAYQVLEALGGVRHNINLFVWYEFDYDPQPAIAQVAISGMLPDDKSHQYYPTRERLADFAKELADIREGHRCLEPSAGNGALAAKMPAETTTCIEISAMRCKVLASKGYKAIEADFLAWAPKCTEHFDRIVLNPPFANNRATLHLQAAAGLLKDDGRLVAILPASLKGKDLLPGWDLEWHGPFCNEFDGTGVTVAILLATRSEH</sequence>
<dbReference type="CDD" id="cd02440">
    <property type="entry name" value="AdoMet_MTases"/>
    <property type="match status" value="1"/>
</dbReference>
<proteinExistence type="predicted"/>
<dbReference type="GO" id="GO:0003676">
    <property type="term" value="F:nucleic acid binding"/>
    <property type="evidence" value="ECO:0007669"/>
    <property type="project" value="InterPro"/>
</dbReference>
<dbReference type="PRINTS" id="PR00507">
    <property type="entry name" value="N12N6MTFRASE"/>
</dbReference>
<dbReference type="GO" id="GO:0032259">
    <property type="term" value="P:methylation"/>
    <property type="evidence" value="ECO:0007669"/>
    <property type="project" value="UniProtKB-KW"/>
</dbReference>
<dbReference type="InterPro" id="IPR002052">
    <property type="entry name" value="DNA_methylase_N6_adenine_CS"/>
</dbReference>
<gene>
    <name evidence="4" type="ORF">CAZ10_10130</name>
</gene>
<name>A0A241XRQ8_PSEAI</name>
<dbReference type="InterPro" id="IPR029063">
    <property type="entry name" value="SAM-dependent_MTases_sf"/>
</dbReference>
<dbReference type="EMBL" id="NFFZ01000004">
    <property type="protein sequence ID" value="OTI63183.1"/>
    <property type="molecule type" value="Genomic_DNA"/>
</dbReference>
<organism evidence="4 5">
    <name type="scientific">Pseudomonas aeruginosa</name>
    <dbReference type="NCBI Taxonomy" id="287"/>
    <lineage>
        <taxon>Bacteria</taxon>
        <taxon>Pseudomonadati</taxon>
        <taxon>Pseudomonadota</taxon>
        <taxon>Gammaproteobacteria</taxon>
        <taxon>Pseudomonadales</taxon>
        <taxon>Pseudomonadaceae</taxon>
        <taxon>Pseudomonas</taxon>
    </lineage>
</organism>
<dbReference type="Proteomes" id="UP000194857">
    <property type="component" value="Unassembled WGS sequence"/>
</dbReference>
<dbReference type="SUPFAM" id="SSF53335">
    <property type="entry name" value="S-adenosyl-L-methionine-dependent methyltransferases"/>
    <property type="match status" value="1"/>
</dbReference>
<evidence type="ECO:0000259" key="3">
    <source>
        <dbReference type="Pfam" id="PF13708"/>
    </source>
</evidence>
<keyword evidence="1" id="KW-0489">Methyltransferase</keyword>
<feature type="domain" description="DUF4942" evidence="3">
    <location>
        <begin position="107"/>
        <end position="278"/>
    </location>
</feature>
<evidence type="ECO:0000313" key="4">
    <source>
        <dbReference type="EMBL" id="OTI63183.1"/>
    </source>
</evidence>
<dbReference type="InterPro" id="IPR031339">
    <property type="entry name" value="DUF4942"/>
</dbReference>
<dbReference type="PROSITE" id="PS00092">
    <property type="entry name" value="N6_MTASE"/>
    <property type="match status" value="1"/>
</dbReference>
<protein>
    <recommendedName>
        <fullName evidence="3">DUF4942 domain-containing protein</fullName>
    </recommendedName>
</protein>
<dbReference type="GO" id="GO:0008168">
    <property type="term" value="F:methyltransferase activity"/>
    <property type="evidence" value="ECO:0007669"/>
    <property type="project" value="UniProtKB-KW"/>
</dbReference>
<dbReference type="Pfam" id="PF13708">
    <property type="entry name" value="DUF4942"/>
    <property type="match status" value="1"/>
</dbReference>
<keyword evidence="2" id="KW-0808">Transferase</keyword>